<dbReference type="InterPro" id="IPR009737">
    <property type="entry name" value="Aim32/Apd1-like"/>
</dbReference>
<evidence type="ECO:0000313" key="2">
    <source>
        <dbReference type="Proteomes" id="UP000238164"/>
    </source>
</evidence>
<reference evidence="1 2" key="1">
    <citation type="submission" date="2018-02" db="EMBL/GenBank/DDBJ databases">
        <authorList>
            <person name="Cohen D.B."/>
            <person name="Kent A.D."/>
        </authorList>
    </citation>
    <scope>NUCLEOTIDE SEQUENCE [LARGE SCALE GENOMIC DNA]</scope>
    <source>
        <strain evidence="1">1</strain>
    </source>
</reference>
<dbReference type="AlphaFoldDB" id="A0A2N9JE71"/>
<dbReference type="Proteomes" id="UP000238164">
    <property type="component" value="Chromosome 1"/>
</dbReference>
<dbReference type="OrthoDB" id="3399139at2"/>
<dbReference type="EMBL" id="LT985188">
    <property type="protein sequence ID" value="SPD86053.1"/>
    <property type="molecule type" value="Genomic_DNA"/>
</dbReference>
<dbReference type="PANTHER" id="PTHR31902:SF22">
    <property type="entry name" value="SLL1203 PROTEIN"/>
    <property type="match status" value="1"/>
</dbReference>
<name>A0A2N9JE71_9ACTN</name>
<evidence type="ECO:0000313" key="1">
    <source>
        <dbReference type="EMBL" id="SPD86053.1"/>
    </source>
</evidence>
<dbReference type="CDD" id="cd03062">
    <property type="entry name" value="TRX_Fd_Sucrase"/>
    <property type="match status" value="1"/>
</dbReference>
<evidence type="ECO:0008006" key="3">
    <source>
        <dbReference type="Google" id="ProtNLM"/>
    </source>
</evidence>
<dbReference type="PANTHER" id="PTHR31902">
    <property type="entry name" value="ACTIN PATCHES DISTAL PROTEIN 1"/>
    <property type="match status" value="1"/>
</dbReference>
<protein>
    <recommendedName>
        <fullName evidence="3">Sucrase ferredoxin</fullName>
    </recommendedName>
</protein>
<keyword evidence="2" id="KW-1185">Reference proteome</keyword>
<dbReference type="SUPFAM" id="SSF52833">
    <property type="entry name" value="Thioredoxin-like"/>
    <property type="match status" value="1"/>
</dbReference>
<dbReference type="InterPro" id="IPR036249">
    <property type="entry name" value="Thioredoxin-like_sf"/>
</dbReference>
<dbReference type="RefSeq" id="WP_105185134.1">
    <property type="nucleotide sequence ID" value="NZ_BAAAGO010000015.1"/>
</dbReference>
<dbReference type="Pfam" id="PF06999">
    <property type="entry name" value="Suc_Fer-like"/>
    <property type="match status" value="1"/>
</dbReference>
<accession>A0A2N9JE71</accession>
<organism evidence="1 2">
    <name type="scientific">Micropruina glycogenica</name>
    <dbReference type="NCBI Taxonomy" id="75385"/>
    <lineage>
        <taxon>Bacteria</taxon>
        <taxon>Bacillati</taxon>
        <taxon>Actinomycetota</taxon>
        <taxon>Actinomycetes</taxon>
        <taxon>Propionibacteriales</taxon>
        <taxon>Nocardioidaceae</taxon>
        <taxon>Micropruina</taxon>
    </lineage>
</organism>
<proteinExistence type="predicted"/>
<gene>
    <name evidence="1" type="ORF">MPLG2_1017</name>
</gene>
<sequence length="293" mass="32381">MTVRCSVASEQRGEPLAGTASTVRHFLLLEDPGPWGPEILRSQRLPGPVREPLLHWHRELGVRPLLIRRPGRYLTGPRRVFVINARYGWCETTTVDNLAEVAQFDLDGIVGGAGVGLSAHHEPVLLVCTHGRHDACCAERGRPLAAAIAARWPDLTWESSHLGGDRFAANLLVMPQAHSYGRLTPDEAPDVVADHLAGLLTLPHYRGHCTVPWPEQAAEHALRERLGLREVDAVRVQRLRRDGTLFSVTLSAEGRTYRVDVRHQARPPELLTCHSTVPSGAVNYDLVALTRLN</sequence>
<dbReference type="KEGG" id="mgg:MPLG2_1017"/>
<dbReference type="Gene3D" id="3.40.30.10">
    <property type="entry name" value="Glutaredoxin"/>
    <property type="match status" value="1"/>
</dbReference>